<feature type="transmembrane region" description="Helical" evidence="2">
    <location>
        <begin position="288"/>
        <end position="309"/>
    </location>
</feature>
<keyword evidence="2" id="KW-0812">Transmembrane</keyword>
<feature type="transmembrane region" description="Helical" evidence="2">
    <location>
        <begin position="199"/>
        <end position="219"/>
    </location>
</feature>
<name>A0A255H2R7_9ACTN</name>
<evidence type="ECO:0000313" key="5">
    <source>
        <dbReference type="Proteomes" id="UP000216311"/>
    </source>
</evidence>
<dbReference type="OrthoDB" id="4552598at2"/>
<feature type="transmembrane region" description="Helical" evidence="2">
    <location>
        <begin position="247"/>
        <end position="268"/>
    </location>
</feature>
<proteinExistence type="predicted"/>
<feature type="region of interest" description="Disordered" evidence="1">
    <location>
        <begin position="1"/>
        <end position="25"/>
    </location>
</feature>
<keyword evidence="5" id="KW-1185">Reference proteome</keyword>
<feature type="transmembrane region" description="Helical" evidence="2">
    <location>
        <begin position="68"/>
        <end position="93"/>
    </location>
</feature>
<feature type="transmembrane region" description="Helical" evidence="2">
    <location>
        <begin position="113"/>
        <end position="139"/>
    </location>
</feature>
<evidence type="ECO:0000256" key="2">
    <source>
        <dbReference type="SAM" id="Phobius"/>
    </source>
</evidence>
<feature type="domain" description="DUF1206" evidence="3">
    <location>
        <begin position="72"/>
        <end position="139"/>
    </location>
</feature>
<dbReference type="InterPro" id="IPR009597">
    <property type="entry name" value="DUF1206"/>
</dbReference>
<accession>A0A255H2R7</accession>
<organism evidence="4 5">
    <name type="scientific">Enemella dayhoffiae</name>
    <dbReference type="NCBI Taxonomy" id="2016507"/>
    <lineage>
        <taxon>Bacteria</taxon>
        <taxon>Bacillati</taxon>
        <taxon>Actinomycetota</taxon>
        <taxon>Actinomycetes</taxon>
        <taxon>Propionibacteriales</taxon>
        <taxon>Propionibacteriaceae</taxon>
        <taxon>Enemella</taxon>
    </lineage>
</organism>
<feature type="transmembrane region" description="Helical" evidence="2">
    <location>
        <begin position="160"/>
        <end position="179"/>
    </location>
</feature>
<dbReference type="Proteomes" id="UP000216311">
    <property type="component" value="Unassembled WGS sequence"/>
</dbReference>
<gene>
    <name evidence="4" type="ORF">CGZ93_08075</name>
</gene>
<keyword evidence="2" id="KW-1133">Transmembrane helix</keyword>
<dbReference type="AlphaFoldDB" id="A0A255H2R7"/>
<keyword evidence="2" id="KW-0472">Membrane</keyword>
<sequence>MGSPLHTKVSRTTTQRSSRETCRSRGTAVSLVDMACENPREEASMNRLSGEQAHQAGSKVQQSSVYQALVTVGLICFGLVHILMGWICVQLAIGGGGGDASSKGALADLVSKPFGNVLVLVVGVGMLAMVVWQVLEAILGYTWLDGKDRLIKRAGSAGRAIAYAGLGVTALTLAAGGQSKDSNAGAKSATATLMGAPGGQLLVGLLAIVVLAIGISQVVKGIRRKFVEDDLDGSVPKWATRLGSVGWCAKGVAMALVGLLIGWSAITFDPGQAAGIDGALKKLGDQPFGVFLLILMAAGFVAFGVYCFVWSRNARHSMD</sequence>
<evidence type="ECO:0000313" key="4">
    <source>
        <dbReference type="EMBL" id="OYO21890.1"/>
    </source>
</evidence>
<evidence type="ECO:0000256" key="1">
    <source>
        <dbReference type="SAM" id="MobiDB-lite"/>
    </source>
</evidence>
<evidence type="ECO:0000259" key="3">
    <source>
        <dbReference type="Pfam" id="PF06724"/>
    </source>
</evidence>
<feature type="domain" description="DUF1206" evidence="3">
    <location>
        <begin position="245"/>
        <end position="312"/>
    </location>
</feature>
<comment type="caution">
    <text evidence="4">The sequence shown here is derived from an EMBL/GenBank/DDBJ whole genome shotgun (WGS) entry which is preliminary data.</text>
</comment>
<feature type="domain" description="DUF1206" evidence="3">
    <location>
        <begin position="154"/>
        <end position="224"/>
    </location>
</feature>
<protein>
    <recommendedName>
        <fullName evidence="3">DUF1206 domain-containing protein</fullName>
    </recommendedName>
</protein>
<dbReference type="EMBL" id="NMVQ01000012">
    <property type="protein sequence ID" value="OYO21890.1"/>
    <property type="molecule type" value="Genomic_DNA"/>
</dbReference>
<reference evidence="4 5" key="1">
    <citation type="submission" date="2017-07" db="EMBL/GenBank/DDBJ databases">
        <title>Draft whole genome sequences of clinical Proprionibacteriaceae strains.</title>
        <authorList>
            <person name="Bernier A.-M."/>
            <person name="Bernard K."/>
            <person name="Domingo M.-C."/>
        </authorList>
    </citation>
    <scope>NUCLEOTIDE SEQUENCE [LARGE SCALE GENOMIC DNA]</scope>
    <source>
        <strain evidence="4 5">NML 130396</strain>
    </source>
</reference>
<dbReference type="Pfam" id="PF06724">
    <property type="entry name" value="DUF1206"/>
    <property type="match status" value="3"/>
</dbReference>